<organism evidence="2 3">
    <name type="scientific">Portunus trituberculatus</name>
    <name type="common">Swimming crab</name>
    <name type="synonym">Neptunus trituberculatus</name>
    <dbReference type="NCBI Taxonomy" id="210409"/>
    <lineage>
        <taxon>Eukaryota</taxon>
        <taxon>Metazoa</taxon>
        <taxon>Ecdysozoa</taxon>
        <taxon>Arthropoda</taxon>
        <taxon>Crustacea</taxon>
        <taxon>Multicrustacea</taxon>
        <taxon>Malacostraca</taxon>
        <taxon>Eumalacostraca</taxon>
        <taxon>Eucarida</taxon>
        <taxon>Decapoda</taxon>
        <taxon>Pleocyemata</taxon>
        <taxon>Brachyura</taxon>
        <taxon>Eubrachyura</taxon>
        <taxon>Portunoidea</taxon>
        <taxon>Portunidae</taxon>
        <taxon>Portuninae</taxon>
        <taxon>Portunus</taxon>
    </lineage>
</organism>
<dbReference type="EMBL" id="VSRR010000370">
    <property type="protein sequence ID" value="MPC14665.1"/>
    <property type="molecule type" value="Genomic_DNA"/>
</dbReference>
<feature type="region of interest" description="Disordered" evidence="1">
    <location>
        <begin position="37"/>
        <end position="64"/>
    </location>
</feature>
<protein>
    <submittedName>
        <fullName evidence="2">Uncharacterized protein</fullName>
    </submittedName>
</protein>
<accession>A0A5B7D058</accession>
<dbReference type="AlphaFoldDB" id="A0A5B7D058"/>
<evidence type="ECO:0000313" key="2">
    <source>
        <dbReference type="EMBL" id="MPC14665.1"/>
    </source>
</evidence>
<gene>
    <name evidence="2" type="ORF">E2C01_007436</name>
</gene>
<proteinExistence type="predicted"/>
<dbReference type="Proteomes" id="UP000324222">
    <property type="component" value="Unassembled WGS sequence"/>
</dbReference>
<evidence type="ECO:0000256" key="1">
    <source>
        <dbReference type="SAM" id="MobiDB-lite"/>
    </source>
</evidence>
<feature type="compositionally biased region" description="Polar residues" evidence="1">
    <location>
        <begin position="48"/>
        <end position="64"/>
    </location>
</feature>
<reference evidence="2 3" key="1">
    <citation type="submission" date="2019-05" db="EMBL/GenBank/DDBJ databases">
        <title>Another draft genome of Portunus trituberculatus and its Hox gene families provides insights of decapod evolution.</title>
        <authorList>
            <person name="Jeong J.-H."/>
            <person name="Song I."/>
            <person name="Kim S."/>
            <person name="Choi T."/>
            <person name="Kim D."/>
            <person name="Ryu S."/>
            <person name="Kim W."/>
        </authorList>
    </citation>
    <scope>NUCLEOTIDE SEQUENCE [LARGE SCALE GENOMIC DNA]</scope>
    <source>
        <tissue evidence="2">Muscle</tissue>
    </source>
</reference>
<comment type="caution">
    <text evidence="2">The sequence shown here is derived from an EMBL/GenBank/DDBJ whole genome shotgun (WGS) entry which is preliminary data.</text>
</comment>
<sequence length="64" mass="7131">MTQQTNKRQLPPSSVCRIIIKKISLRPDIWARVYSMPGNTSDSRENNRGMSSATSLGTIVSHTL</sequence>
<keyword evidence="3" id="KW-1185">Reference proteome</keyword>
<name>A0A5B7D058_PORTR</name>
<evidence type="ECO:0000313" key="3">
    <source>
        <dbReference type="Proteomes" id="UP000324222"/>
    </source>
</evidence>